<dbReference type="InterPro" id="IPR000225">
    <property type="entry name" value="Armadillo"/>
</dbReference>
<accession>M2W592</accession>
<evidence type="ECO:0000313" key="7">
    <source>
        <dbReference type="Proteomes" id="UP000030680"/>
    </source>
</evidence>
<dbReference type="PANTHER" id="PTHR15651:SF7">
    <property type="entry name" value="ARMADILLO REPEAT-CONTAINING PROTEIN 8"/>
    <property type="match status" value="1"/>
</dbReference>
<gene>
    <name evidence="6" type="ORF">Gasu_16940</name>
</gene>
<evidence type="ECO:0000256" key="1">
    <source>
        <dbReference type="ARBA" id="ARBA00004123"/>
    </source>
</evidence>
<dbReference type="RefSeq" id="XP_005707446.1">
    <property type="nucleotide sequence ID" value="XM_005707389.1"/>
</dbReference>
<keyword evidence="7" id="KW-1185">Reference proteome</keyword>
<dbReference type="GO" id="GO:0043161">
    <property type="term" value="P:proteasome-mediated ubiquitin-dependent protein catabolic process"/>
    <property type="evidence" value="ECO:0007669"/>
    <property type="project" value="TreeGrafter"/>
</dbReference>
<dbReference type="SMART" id="SM00185">
    <property type="entry name" value="ARM"/>
    <property type="match status" value="7"/>
</dbReference>
<dbReference type="GO" id="GO:0005634">
    <property type="term" value="C:nucleus"/>
    <property type="evidence" value="ECO:0007669"/>
    <property type="project" value="UniProtKB-SubCell"/>
</dbReference>
<reference evidence="7" key="1">
    <citation type="journal article" date="2013" name="Science">
        <title>Gene transfer from bacteria and archaea facilitated evolution of an extremophilic eukaryote.</title>
        <authorList>
            <person name="Schonknecht G."/>
            <person name="Chen W.H."/>
            <person name="Ternes C.M."/>
            <person name="Barbier G.G."/>
            <person name="Shrestha R.P."/>
            <person name="Stanke M."/>
            <person name="Brautigam A."/>
            <person name="Baker B.J."/>
            <person name="Banfield J.F."/>
            <person name="Garavito R.M."/>
            <person name="Carr K."/>
            <person name="Wilkerson C."/>
            <person name="Rensing S.A."/>
            <person name="Gagneul D."/>
            <person name="Dickenson N.E."/>
            <person name="Oesterhelt C."/>
            <person name="Lercher M.J."/>
            <person name="Weber A.P."/>
        </authorList>
    </citation>
    <scope>NUCLEOTIDE SEQUENCE [LARGE SCALE GENOMIC DNA]</scope>
    <source>
        <strain evidence="7">074W</strain>
    </source>
</reference>
<evidence type="ECO:0000256" key="3">
    <source>
        <dbReference type="ARBA" id="ARBA00022490"/>
    </source>
</evidence>
<name>M2W592_GALSU</name>
<protein>
    <submittedName>
        <fullName evidence="6">Armadillo/beta-catenin repeat family protein</fullName>
    </submittedName>
</protein>
<dbReference type="GeneID" id="17089621"/>
<dbReference type="GO" id="GO:0034657">
    <property type="term" value="C:GID complex"/>
    <property type="evidence" value="ECO:0007669"/>
    <property type="project" value="TreeGrafter"/>
</dbReference>
<dbReference type="InterPro" id="IPR011989">
    <property type="entry name" value="ARM-like"/>
</dbReference>
<dbReference type="eggNOG" id="KOG1293">
    <property type="taxonomic scope" value="Eukaryota"/>
</dbReference>
<dbReference type="STRING" id="130081.M2W592"/>
<dbReference type="EMBL" id="KB454495">
    <property type="protein sequence ID" value="EME30926.1"/>
    <property type="molecule type" value="Genomic_DNA"/>
</dbReference>
<dbReference type="Gene3D" id="1.25.10.10">
    <property type="entry name" value="Leucine-rich Repeat Variant"/>
    <property type="match status" value="2"/>
</dbReference>
<sequence length="714" mass="80944">MKSLNVVNTRRLDWFETEEIILIERAILSKTKCFRNRTMDKTFVEGNFCLEKDTTDTLKETVKRIKNLCVGHPAKKREYIQQGIIPSLLKLIDRNDSELTWQICGTIGILANNNVTGAEQVVSASGLSTLLSLLSSNDERLVKQASQCILSALKSAESPVKIFLENVQLLESVCSLLCYPQAPTSVRECTSVILTSCLEKADFDQVMDWSRISNFCFEKIKSYNLSDPRTLTPYLTILKSLTMRNREIGKQFIEHNLVELLVEIMRGVDMAMKTLACRVYTNLMNFSLLSEDQASKDTAVIIMPLLNRMLSNTDKNIRLEGCKMLTQVVAIGEIYQKQAFDCNLVHCLIDLGRCISISDIEAACILLQAVAAVCSLVEECRHLVIESRLFSLVVNSLDTSYPDLRIAGLSALRSLSRSVRNLRASLAEAVLMEPLLRSLSDENKQVQIQALSTICNLVLYFSPLKNSFLESNGLTTLLNLCYSNDKSLKYYAVWALKNLLFLSGSKMKKRIIEEIGMDYIFCLIEKGEDYSFQEQGMNLLRNLTCTFSIECEKETILDFIDEHCYRLVLCIQDSLQSPCMEVVLQALYVVCNFVVGSERHKQAICNSKVPILLLDFLTNPNYLIRIAAIWCIINLIWKETNDINDVANLADCRRARIASFMEMGYEEMLEKLLVDSNVEVRGRAETALQLLRDRTMSESADENDYEQMSRGILL</sequence>
<evidence type="ECO:0000256" key="4">
    <source>
        <dbReference type="ARBA" id="ARBA00022737"/>
    </source>
</evidence>
<dbReference type="InterPro" id="IPR038739">
    <property type="entry name" value="ARMC8/Vid28"/>
</dbReference>
<dbReference type="Proteomes" id="UP000030680">
    <property type="component" value="Unassembled WGS sequence"/>
</dbReference>
<dbReference type="OrthoDB" id="5559898at2759"/>
<keyword evidence="4" id="KW-0677">Repeat</keyword>
<evidence type="ECO:0000256" key="5">
    <source>
        <dbReference type="ARBA" id="ARBA00023242"/>
    </source>
</evidence>
<evidence type="ECO:0000313" key="6">
    <source>
        <dbReference type="EMBL" id="EME30926.1"/>
    </source>
</evidence>
<dbReference type="PANTHER" id="PTHR15651">
    <property type="entry name" value="ARMADILLO REPEAT-CONTAINING PROTEIN 8"/>
    <property type="match status" value="1"/>
</dbReference>
<dbReference type="InterPro" id="IPR016024">
    <property type="entry name" value="ARM-type_fold"/>
</dbReference>
<proteinExistence type="predicted"/>
<keyword evidence="3" id="KW-0963">Cytoplasm</keyword>
<keyword evidence="5" id="KW-0539">Nucleus</keyword>
<dbReference type="SUPFAM" id="SSF48371">
    <property type="entry name" value="ARM repeat"/>
    <property type="match status" value="2"/>
</dbReference>
<dbReference type="Gramene" id="EME30926">
    <property type="protein sequence ID" value="EME30926"/>
    <property type="gene ID" value="Gasu_16940"/>
</dbReference>
<dbReference type="KEGG" id="gsl:Gasu_16940"/>
<dbReference type="AlphaFoldDB" id="M2W592"/>
<dbReference type="OMA" id="KGTDQHV"/>
<organism evidence="6 7">
    <name type="scientific">Galdieria sulphuraria</name>
    <name type="common">Red alga</name>
    <dbReference type="NCBI Taxonomy" id="130081"/>
    <lineage>
        <taxon>Eukaryota</taxon>
        <taxon>Rhodophyta</taxon>
        <taxon>Bangiophyceae</taxon>
        <taxon>Galdieriales</taxon>
        <taxon>Galdieriaceae</taxon>
        <taxon>Galdieria</taxon>
    </lineage>
</organism>
<comment type="subcellular location">
    <subcellularLocation>
        <location evidence="2">Cytoplasm</location>
    </subcellularLocation>
    <subcellularLocation>
        <location evidence="1">Nucleus</location>
    </subcellularLocation>
</comment>
<dbReference type="GO" id="GO:0005737">
    <property type="term" value="C:cytoplasm"/>
    <property type="evidence" value="ECO:0007669"/>
    <property type="project" value="UniProtKB-SubCell"/>
</dbReference>
<evidence type="ECO:0000256" key="2">
    <source>
        <dbReference type="ARBA" id="ARBA00004496"/>
    </source>
</evidence>